<organism evidence="1">
    <name type="scientific">Lactococcus lactis subsp. lactis</name>
    <name type="common">Streptococcus lactis</name>
    <dbReference type="NCBI Taxonomy" id="1360"/>
    <lineage>
        <taxon>Bacteria</taxon>
        <taxon>Bacillati</taxon>
        <taxon>Bacillota</taxon>
        <taxon>Bacilli</taxon>
        <taxon>Lactobacillales</taxon>
        <taxon>Streptococcaceae</taxon>
        <taxon>Lactococcus</taxon>
    </lineage>
</organism>
<keyword evidence="1" id="KW-0614">Plasmid</keyword>
<dbReference type="InterPro" id="IPR046556">
    <property type="entry name" value="DUF6710"/>
</dbReference>
<proteinExistence type="predicted"/>
<geneLocation type="plasmid" evidence="1">
    <name>pES2</name>
</geneLocation>
<dbReference type="AlphaFoldDB" id="Q9ZAP3"/>
<protein>
    <submittedName>
        <fullName evidence="1">Uncharacterized protein</fullName>
    </submittedName>
</protein>
<evidence type="ECO:0000313" key="1">
    <source>
        <dbReference type="EMBL" id="AAC72260.1"/>
    </source>
</evidence>
<name>Q9ZAP3_LACLL</name>
<reference evidence="1" key="1">
    <citation type="journal article" date="2000" name="J. Bacteriol.">
        <title>Lantibiotic biosynthesis: interactions between prelacticin 481 and its putative modification enzyme, LctM.</title>
        <authorList>
            <person name="Uguen P."/>
            <person name="Le Pennec J.P."/>
            <person name="Dufour A."/>
        </authorList>
    </citation>
    <scope>NUCLEOTIDE SEQUENCE</scope>
    <source>
        <strain evidence="1">C2102</strain>
        <plasmid evidence="1">pES2</plasmid>
    </source>
</reference>
<feature type="non-terminal residue" evidence="1">
    <location>
        <position position="166"/>
    </location>
</feature>
<sequence length="166" mass="19427">MFKTKKFKEIELENELLKNKIENASFSPDRFINKIKDLIESNDFSSVKYLIKTLTDYLTLKEATHCLLRNNTHSTDKNDMLLWTIYGLYRNFDVKTIDCDLKFSINELNLILNTWNEDRIVSNIKGINSTNILYPCNNIRNYYIYPLDIVICGGGNHSQFSAKLKL</sequence>
<accession>Q9ZAP3</accession>
<reference evidence="1" key="2">
    <citation type="journal article" date="2000" name="J. Bacteriol.">
        <title>IS1675, a novel lactococcal insertion element, forms a transposon-like structure including the lacticin 481 lantibiotic operon.</title>
        <authorList>
            <person name="Dufour A."/>
            <person name="Rince A."/>
            <person name="Uguen P."/>
            <person name="Le Pennec J.P."/>
        </authorList>
    </citation>
    <scope>NUCLEOTIDE SEQUENCE</scope>
    <source>
        <strain evidence="1">C2102</strain>
        <plasmid evidence="1">pES2</plasmid>
    </source>
</reference>
<dbReference type="Pfam" id="PF20457">
    <property type="entry name" value="DUF6710"/>
    <property type="match status" value="1"/>
</dbReference>
<dbReference type="EMBL" id="U91581">
    <property type="protein sequence ID" value="AAC72260.1"/>
    <property type="molecule type" value="Genomic_DNA"/>
</dbReference>